<protein>
    <submittedName>
        <fullName evidence="2">Uncharacterized protein</fullName>
    </submittedName>
</protein>
<feature type="compositionally biased region" description="Basic and acidic residues" evidence="1">
    <location>
        <begin position="132"/>
        <end position="147"/>
    </location>
</feature>
<reference evidence="2" key="3">
    <citation type="submission" date="2025-09" db="UniProtKB">
        <authorList>
            <consortium name="Ensembl"/>
        </authorList>
    </citation>
    <scope>IDENTIFICATION</scope>
</reference>
<feature type="compositionally biased region" description="Polar residues" evidence="1">
    <location>
        <begin position="149"/>
        <end position="161"/>
    </location>
</feature>
<reference evidence="3" key="1">
    <citation type="submission" date="2003-08" db="EMBL/GenBank/DDBJ databases">
        <authorList>
            <person name="Birren B."/>
            <person name="Nusbaum C."/>
            <person name="Abebe A."/>
            <person name="Abouelleil A."/>
            <person name="Adekoya E."/>
            <person name="Ait-zahra M."/>
            <person name="Allen N."/>
            <person name="Allen T."/>
            <person name="An P."/>
            <person name="Anderson M."/>
            <person name="Anderson S."/>
            <person name="Arachchi H."/>
            <person name="Armbruster J."/>
            <person name="Bachantsang P."/>
            <person name="Baldwin J."/>
            <person name="Barry A."/>
            <person name="Bayul T."/>
            <person name="Blitshsteyn B."/>
            <person name="Bloom T."/>
            <person name="Blye J."/>
            <person name="Boguslavskiy L."/>
            <person name="Borowsky M."/>
            <person name="Boukhgalter B."/>
            <person name="Brunache A."/>
            <person name="Butler J."/>
            <person name="Calixte N."/>
            <person name="Calvo S."/>
            <person name="Camarata J."/>
            <person name="Campo K."/>
            <person name="Chang J."/>
            <person name="Cheshatsang Y."/>
            <person name="Citroen M."/>
            <person name="Collymore A."/>
            <person name="Considine T."/>
            <person name="Cook A."/>
            <person name="Cooke P."/>
            <person name="Corum B."/>
            <person name="Cuomo C."/>
            <person name="David R."/>
            <person name="Dawoe T."/>
            <person name="Degray S."/>
            <person name="Dodge S."/>
            <person name="Dooley K."/>
            <person name="Dorje P."/>
            <person name="Dorjee K."/>
            <person name="Dorris L."/>
            <person name="Duffey N."/>
            <person name="Dupes A."/>
            <person name="Elkins T."/>
            <person name="Engels R."/>
            <person name="Erickson J."/>
            <person name="Farina A."/>
            <person name="Faro S."/>
            <person name="Ferreira P."/>
            <person name="Fischer H."/>
            <person name="Fitzgerald M."/>
            <person name="Foley K."/>
            <person name="Gage D."/>
            <person name="Galagan J."/>
            <person name="Gearin G."/>
            <person name="Gnerre S."/>
            <person name="Gnirke A."/>
            <person name="Goyette A."/>
            <person name="Graham J."/>
            <person name="Grandbois E."/>
            <person name="Gyaltsen K."/>
            <person name="Hafez N."/>
            <person name="Hagopian D."/>
            <person name="Hagos B."/>
            <person name="Hall J."/>
            <person name="Hatcher B."/>
            <person name="Heller A."/>
            <person name="Higgins H."/>
            <person name="Honan T."/>
            <person name="Horn A."/>
            <person name="Houde N."/>
            <person name="Hughes L."/>
            <person name="Hulme W."/>
            <person name="Husby E."/>
            <person name="Iliev I."/>
            <person name="Jaffe D."/>
            <person name="Jones C."/>
            <person name="Kamal M."/>
            <person name="Kamat A."/>
            <person name="Kamvysselis M."/>
            <person name="Karlsson E."/>
            <person name="Kells C."/>
            <person name="Kieu A."/>
            <person name="Kisner P."/>
            <person name="Kodira C."/>
            <person name="Kulbokas E."/>
            <person name="Labutti K."/>
            <person name="Lama D."/>
            <person name="Landers T."/>
            <person name="Leger J."/>
            <person name="Levine S."/>
            <person name="Lewis D."/>
            <person name="Lewis T."/>
            <person name="Lindblad-toh K."/>
            <person name="Liu X."/>
            <person name="Lokyitsang T."/>
            <person name="Lokyitsang Y."/>
            <person name="Lucien O."/>
            <person name="Lui A."/>
            <person name="Ma L.J."/>
            <person name="Mabbitt R."/>
            <person name="Macdonald J."/>
            <person name="Maclean C."/>
            <person name="Major J."/>
            <person name="Manning J."/>
            <person name="Marabella R."/>
            <person name="Maru K."/>
            <person name="Matthews C."/>
            <person name="Mauceli E."/>
            <person name="Mccarthy M."/>
            <person name="Mcdonough S."/>
            <person name="Mcghee T."/>
            <person name="Meldrim J."/>
            <person name="Meneus L."/>
            <person name="Mesirov J."/>
            <person name="Mihalev A."/>
            <person name="Mihova T."/>
            <person name="Mikkelsen T."/>
            <person name="Mlenga V."/>
            <person name="Moru K."/>
            <person name="Mozes J."/>
            <person name="Mulrain L."/>
            <person name="Munson G."/>
            <person name="Naylor J."/>
            <person name="Newes C."/>
            <person name="Nguyen C."/>
            <person name="Nguyen N."/>
            <person name="Nguyen T."/>
            <person name="Nicol R."/>
            <person name="Nielsen C."/>
            <person name="Nizzari M."/>
            <person name="Norbu C."/>
            <person name="Norbu N."/>
            <person name="O'donnell P."/>
            <person name="Okoawo O."/>
            <person name="O'leary S."/>
            <person name="Omotosho B."/>
            <person name="O'neill K."/>
            <person name="Osman S."/>
            <person name="Parker S."/>
            <person name="Perrin D."/>
            <person name="Phunkhang P."/>
            <person name="Piqani B."/>
            <person name="Purcell S."/>
            <person name="Rachupka T."/>
            <person name="Ramasamy U."/>
            <person name="Rameau R."/>
            <person name="Ray V."/>
            <person name="Raymond C."/>
            <person name="Retta R."/>
            <person name="Richardson S."/>
            <person name="Rise C."/>
            <person name="Rodriguez J."/>
            <person name="Rogers J."/>
            <person name="Rogov P."/>
            <person name="Rutman M."/>
            <person name="Schupbach R."/>
            <person name="Seaman C."/>
            <person name="Settipalli S."/>
            <person name="Sharpe T."/>
            <person name="Sheridan J."/>
            <person name="Sherpa N."/>
            <person name="Shi J."/>
            <person name="Smirnov S."/>
            <person name="Smith C."/>
            <person name="Sougnez C."/>
            <person name="Spencer B."/>
            <person name="Stalker J."/>
            <person name="Stange-thomann N."/>
            <person name="Stavropoulos S."/>
            <person name="Stetson K."/>
            <person name="Stone C."/>
            <person name="Stone S."/>
            <person name="Stubbs M."/>
            <person name="Talamas J."/>
            <person name="Tchuinga P."/>
            <person name="Tenzing P."/>
            <person name="Tesfaye S."/>
            <person name="Theodore J."/>
            <person name="Thoulutsang Y."/>
            <person name="Topham K."/>
            <person name="Towey S."/>
            <person name="Tsamla T."/>
            <person name="Tsomo N."/>
            <person name="Vallee D."/>
            <person name="Vassiliev H."/>
            <person name="Venkataraman V."/>
            <person name="Vinson J."/>
            <person name="Vo A."/>
            <person name="Wade C."/>
            <person name="Wang S."/>
            <person name="Wangchuk T."/>
            <person name="Wangdi T."/>
            <person name="Whittaker C."/>
            <person name="Wilkinson J."/>
            <person name="Wu Y."/>
            <person name="Wyman D."/>
            <person name="Yadav S."/>
            <person name="Yang S."/>
            <person name="Yang X."/>
            <person name="Yeager S."/>
            <person name="Yee E."/>
            <person name="Young G."/>
            <person name="Zainoun J."/>
            <person name="Zembeck L."/>
            <person name="Zimmer A."/>
            <person name="Zody M."/>
            <person name="Lander E."/>
        </authorList>
    </citation>
    <scope>NUCLEOTIDE SEQUENCE [LARGE SCALE GENOMIC DNA]</scope>
</reference>
<feature type="compositionally biased region" description="Polar residues" evidence="1">
    <location>
        <begin position="182"/>
        <end position="195"/>
    </location>
</feature>
<evidence type="ECO:0000313" key="2">
    <source>
        <dbReference type="Ensembl" id="ENSCSAVP00000002270.1"/>
    </source>
</evidence>
<feature type="compositionally biased region" description="Polar residues" evidence="1">
    <location>
        <begin position="66"/>
        <end position="91"/>
    </location>
</feature>
<organism evidence="2 3">
    <name type="scientific">Ciona savignyi</name>
    <name type="common">Pacific transparent sea squirt</name>
    <dbReference type="NCBI Taxonomy" id="51511"/>
    <lineage>
        <taxon>Eukaryota</taxon>
        <taxon>Metazoa</taxon>
        <taxon>Chordata</taxon>
        <taxon>Tunicata</taxon>
        <taxon>Ascidiacea</taxon>
        <taxon>Phlebobranchia</taxon>
        <taxon>Cionidae</taxon>
        <taxon>Ciona</taxon>
    </lineage>
</organism>
<keyword evidence="3" id="KW-1185">Reference proteome</keyword>
<evidence type="ECO:0000256" key="1">
    <source>
        <dbReference type="SAM" id="MobiDB-lite"/>
    </source>
</evidence>
<proteinExistence type="predicted"/>
<feature type="region of interest" description="Disordered" evidence="1">
    <location>
        <begin position="131"/>
        <end position="269"/>
    </location>
</feature>
<name>H2YAC2_CIOSA</name>
<evidence type="ECO:0000313" key="3">
    <source>
        <dbReference type="Proteomes" id="UP000007875"/>
    </source>
</evidence>
<dbReference type="GeneTree" id="ENSGT00660000097413"/>
<reference evidence="2" key="2">
    <citation type="submission" date="2025-08" db="UniProtKB">
        <authorList>
            <consortium name="Ensembl"/>
        </authorList>
    </citation>
    <scope>IDENTIFICATION</scope>
</reference>
<accession>H2YAC2</accession>
<feature type="compositionally biased region" description="Basic and acidic residues" evidence="1">
    <location>
        <begin position="198"/>
        <end position="210"/>
    </location>
</feature>
<feature type="compositionally biased region" description="Polar residues" evidence="1">
    <location>
        <begin position="39"/>
        <end position="54"/>
    </location>
</feature>
<feature type="region of interest" description="Disordered" evidence="1">
    <location>
        <begin position="1"/>
        <end position="102"/>
    </location>
</feature>
<dbReference type="InParanoid" id="H2YAC2"/>
<sequence>MPYSYKSEEIELSAGPKLVLPPTPPLTKHRSSKPLLVENATSSPSNIGTMSSLDASPLRNVRGAGNNDSRSNSTDSGHASAQRRSMDSGVSNRFRGTESEGSSPAYFYYAPHHYHGRYTCFQEGCHVNGTDSGHHSNDRPQSSRDDGPSTLTGSDVSFHKSQANEKYMSTASDRAADHEVSSIMTSESPRPNWPTSHPVERPSTNDEEKIIQLLSKTNPKKIQPVPLERSPVRHRRRDVASLLRQKKGHGSRDTDSVTASGIPPNKPELSEYQARLAQQGIVSETTPRMLNKHESTVTPRIHTTPEMKSNPNLNMDIPAHPPTSTTPRLTPHPSKG</sequence>
<dbReference type="Proteomes" id="UP000007875">
    <property type="component" value="Unassembled WGS sequence"/>
</dbReference>
<dbReference type="Ensembl" id="ENSCSAVT00000002308.1">
    <property type="protein sequence ID" value="ENSCSAVP00000002270.1"/>
    <property type="gene ID" value="ENSCSAVG00000001330.1"/>
</dbReference>
<feature type="region of interest" description="Disordered" evidence="1">
    <location>
        <begin position="282"/>
        <end position="336"/>
    </location>
</feature>
<dbReference type="HOGENOM" id="CLU_826285_0_0_1"/>
<dbReference type="AlphaFoldDB" id="H2YAC2"/>